<evidence type="ECO:0000256" key="7">
    <source>
        <dbReference type="ARBA" id="ARBA00023010"/>
    </source>
</evidence>
<keyword evidence="11" id="KW-1185">Reference proteome</keyword>
<evidence type="ECO:0000256" key="9">
    <source>
        <dbReference type="HAMAP-Rule" id="MF_00422"/>
    </source>
</evidence>
<organism evidence="10 11">
    <name type="scientific">Tepidicaulis marinus</name>
    <dbReference type="NCBI Taxonomy" id="1333998"/>
    <lineage>
        <taxon>Bacteria</taxon>
        <taxon>Pseudomonadati</taxon>
        <taxon>Pseudomonadota</taxon>
        <taxon>Alphaproteobacteria</taxon>
        <taxon>Hyphomicrobiales</taxon>
        <taxon>Parvibaculaceae</taxon>
        <taxon>Tepidicaulis</taxon>
    </lineage>
</organism>
<comment type="caution">
    <text evidence="10">The sequence shown here is derived from an EMBL/GenBank/DDBJ whole genome shotgun (WGS) entry which is preliminary data.</text>
</comment>
<dbReference type="EMBL" id="BBIO01000028">
    <property type="protein sequence ID" value="GAK46771.1"/>
    <property type="molecule type" value="Genomic_DNA"/>
</dbReference>
<feature type="transmembrane region" description="Helical" evidence="9">
    <location>
        <begin position="29"/>
        <end position="49"/>
    </location>
</feature>
<dbReference type="GO" id="GO:0005886">
    <property type="term" value="C:plasma membrane"/>
    <property type="evidence" value="ECO:0007669"/>
    <property type="project" value="UniProtKB-SubCell"/>
</dbReference>
<comment type="subcellular location">
    <subcellularLocation>
        <location evidence="9">Cell membrane</location>
        <topology evidence="9">Single-pass membrane protein</topology>
    </subcellularLocation>
    <subcellularLocation>
        <location evidence="1">Membrane</location>
    </subcellularLocation>
</comment>
<evidence type="ECO:0000256" key="2">
    <source>
        <dbReference type="ARBA" id="ARBA00022448"/>
    </source>
</evidence>
<keyword evidence="3 9" id="KW-1003">Cell membrane</keyword>
<proteinExistence type="inferred from homology"/>
<evidence type="ECO:0000256" key="4">
    <source>
        <dbReference type="ARBA" id="ARBA00022692"/>
    </source>
</evidence>
<comment type="similarity">
    <text evidence="9">Belongs to the SecE/SEC61-gamma family.</text>
</comment>
<protein>
    <recommendedName>
        <fullName evidence="9">Protein translocase subunit SecE</fullName>
    </recommendedName>
</protein>
<dbReference type="GO" id="GO:0043952">
    <property type="term" value="P:protein transport by the Sec complex"/>
    <property type="evidence" value="ECO:0007669"/>
    <property type="project" value="UniProtKB-UniRule"/>
</dbReference>
<dbReference type="eggNOG" id="COG0690">
    <property type="taxonomic scope" value="Bacteria"/>
</dbReference>
<dbReference type="GO" id="GO:0009306">
    <property type="term" value="P:protein secretion"/>
    <property type="evidence" value="ECO:0007669"/>
    <property type="project" value="UniProtKB-UniRule"/>
</dbReference>
<keyword evidence="6 9" id="KW-1133">Transmembrane helix</keyword>
<dbReference type="RefSeq" id="WP_045449730.1">
    <property type="nucleotide sequence ID" value="NZ_BBIO01000028.1"/>
</dbReference>
<dbReference type="Pfam" id="PF00584">
    <property type="entry name" value="SecE"/>
    <property type="match status" value="1"/>
</dbReference>
<evidence type="ECO:0000313" key="11">
    <source>
        <dbReference type="Proteomes" id="UP000028702"/>
    </source>
</evidence>
<comment type="function">
    <text evidence="9">Essential subunit of the Sec protein translocation channel SecYEG. Clamps together the 2 halves of SecY. May contact the channel plug during translocation.</text>
</comment>
<name>A0A081BFF3_9HYPH</name>
<dbReference type="Proteomes" id="UP000028702">
    <property type="component" value="Unassembled WGS sequence"/>
</dbReference>
<comment type="subunit">
    <text evidence="9">Component of the Sec protein translocase complex. Heterotrimer consisting of SecY, SecE and SecG subunits. The heterotrimers can form oligomers, although 1 heterotrimer is thought to be able to translocate proteins. Interacts with the ribosome. Interacts with SecDF, and other proteins may be involved. Interacts with SecA.</text>
</comment>
<accession>A0A081BFF3</accession>
<evidence type="ECO:0000256" key="8">
    <source>
        <dbReference type="ARBA" id="ARBA00023136"/>
    </source>
</evidence>
<dbReference type="GO" id="GO:0065002">
    <property type="term" value="P:intracellular protein transmembrane transport"/>
    <property type="evidence" value="ECO:0007669"/>
    <property type="project" value="UniProtKB-UniRule"/>
</dbReference>
<dbReference type="PRINTS" id="PR01650">
    <property type="entry name" value="SECETRNLCASE"/>
</dbReference>
<keyword evidence="2 9" id="KW-0813">Transport</keyword>
<evidence type="ECO:0000256" key="6">
    <source>
        <dbReference type="ARBA" id="ARBA00022989"/>
    </source>
</evidence>
<dbReference type="InterPro" id="IPR001901">
    <property type="entry name" value="Translocase_SecE/Sec61-g"/>
</dbReference>
<evidence type="ECO:0000256" key="1">
    <source>
        <dbReference type="ARBA" id="ARBA00004370"/>
    </source>
</evidence>
<keyword evidence="4 9" id="KW-0812">Transmembrane</keyword>
<keyword evidence="7 9" id="KW-0811">Translocation</keyword>
<dbReference type="PANTHER" id="PTHR33910:SF1">
    <property type="entry name" value="PROTEIN TRANSLOCASE SUBUNIT SECE"/>
    <property type="match status" value="1"/>
</dbReference>
<dbReference type="AlphaFoldDB" id="A0A081BFF3"/>
<dbReference type="InterPro" id="IPR038379">
    <property type="entry name" value="SecE_sf"/>
</dbReference>
<dbReference type="Gene3D" id="1.20.5.1030">
    <property type="entry name" value="Preprotein translocase secy subunit"/>
    <property type="match status" value="1"/>
</dbReference>
<dbReference type="GO" id="GO:0006605">
    <property type="term" value="P:protein targeting"/>
    <property type="evidence" value="ECO:0007669"/>
    <property type="project" value="UniProtKB-UniRule"/>
</dbReference>
<dbReference type="STRING" id="1333998.M2A_3270"/>
<evidence type="ECO:0000256" key="5">
    <source>
        <dbReference type="ARBA" id="ARBA00022927"/>
    </source>
</evidence>
<keyword evidence="8 9" id="KW-0472">Membrane</keyword>
<dbReference type="GO" id="GO:0008320">
    <property type="term" value="F:protein transmembrane transporter activity"/>
    <property type="evidence" value="ECO:0007669"/>
    <property type="project" value="UniProtKB-UniRule"/>
</dbReference>
<keyword evidence="5 9" id="KW-0653">Protein transport</keyword>
<dbReference type="HAMAP" id="MF_00422">
    <property type="entry name" value="SecE"/>
    <property type="match status" value="1"/>
</dbReference>
<gene>
    <name evidence="9" type="primary">secE</name>
    <name evidence="10" type="ORF">M2A_3270</name>
</gene>
<dbReference type="PANTHER" id="PTHR33910">
    <property type="entry name" value="PROTEIN TRANSLOCASE SUBUNIT SECE"/>
    <property type="match status" value="1"/>
</dbReference>
<evidence type="ECO:0000313" key="10">
    <source>
        <dbReference type="EMBL" id="GAK46771.1"/>
    </source>
</evidence>
<sequence length="65" mass="7341">MAKTNPLEFARQVRSEASKVTWPTRRETMITTVMVFIMVFLAAIFFFAVDQVLSWGVSLVLGLST</sequence>
<dbReference type="NCBIfam" id="TIGR00964">
    <property type="entry name" value="secE_bact"/>
    <property type="match status" value="1"/>
</dbReference>
<evidence type="ECO:0000256" key="3">
    <source>
        <dbReference type="ARBA" id="ARBA00022475"/>
    </source>
</evidence>
<dbReference type="InterPro" id="IPR005807">
    <property type="entry name" value="SecE_bac"/>
</dbReference>
<reference evidence="10 11" key="1">
    <citation type="submission" date="2014-07" db="EMBL/GenBank/DDBJ databases">
        <title>Tepidicaulis marinum gen. nov., sp. nov., a novel marine bacterium denitrifying nitrate to nitrous oxide strictly under microaerobic conditions.</title>
        <authorList>
            <person name="Takeuchi M."/>
            <person name="Yamagishi T."/>
            <person name="Kamagata Y."/>
            <person name="Oshima K."/>
            <person name="Hattori M."/>
            <person name="Katayama T."/>
            <person name="Hanada S."/>
            <person name="Tamaki H."/>
            <person name="Marumo K."/>
            <person name="Maeda H."/>
            <person name="Nedachi M."/>
            <person name="Iwasaki W."/>
            <person name="Suwa Y."/>
            <person name="Sakata S."/>
        </authorList>
    </citation>
    <scope>NUCLEOTIDE SEQUENCE [LARGE SCALE GENOMIC DNA]</scope>
    <source>
        <strain evidence="10 11">MA2</strain>
    </source>
</reference>